<accession>A0A200Q6N5</accession>
<name>A0A200Q6N5_MACCD</name>
<feature type="region of interest" description="Disordered" evidence="1">
    <location>
        <begin position="68"/>
        <end position="106"/>
    </location>
</feature>
<evidence type="ECO:0000313" key="2">
    <source>
        <dbReference type="EMBL" id="OVA06108.1"/>
    </source>
</evidence>
<dbReference type="AlphaFoldDB" id="A0A200Q6N5"/>
<comment type="caution">
    <text evidence="2">The sequence shown here is derived from an EMBL/GenBank/DDBJ whole genome shotgun (WGS) entry which is preliminary data.</text>
</comment>
<evidence type="ECO:0000313" key="3">
    <source>
        <dbReference type="Proteomes" id="UP000195402"/>
    </source>
</evidence>
<dbReference type="EMBL" id="MVGT01002956">
    <property type="protein sequence ID" value="OVA06108.1"/>
    <property type="molecule type" value="Genomic_DNA"/>
</dbReference>
<keyword evidence="3" id="KW-1185">Reference proteome</keyword>
<dbReference type="Proteomes" id="UP000195402">
    <property type="component" value="Unassembled WGS sequence"/>
</dbReference>
<reference evidence="2 3" key="1">
    <citation type="journal article" date="2017" name="Mol. Plant">
        <title>The Genome of Medicinal Plant Macleaya cordata Provides New Insights into Benzylisoquinoline Alkaloids Metabolism.</title>
        <authorList>
            <person name="Liu X."/>
            <person name="Liu Y."/>
            <person name="Huang P."/>
            <person name="Ma Y."/>
            <person name="Qing Z."/>
            <person name="Tang Q."/>
            <person name="Cao H."/>
            <person name="Cheng P."/>
            <person name="Zheng Y."/>
            <person name="Yuan Z."/>
            <person name="Zhou Y."/>
            <person name="Liu J."/>
            <person name="Tang Z."/>
            <person name="Zhuo Y."/>
            <person name="Zhang Y."/>
            <person name="Yu L."/>
            <person name="Huang J."/>
            <person name="Yang P."/>
            <person name="Peng Q."/>
            <person name="Zhang J."/>
            <person name="Jiang W."/>
            <person name="Zhang Z."/>
            <person name="Lin K."/>
            <person name="Ro D.K."/>
            <person name="Chen X."/>
            <person name="Xiong X."/>
            <person name="Shang Y."/>
            <person name="Huang S."/>
            <person name="Zeng J."/>
        </authorList>
    </citation>
    <scope>NUCLEOTIDE SEQUENCE [LARGE SCALE GENOMIC DNA]</scope>
    <source>
        <strain evidence="3">cv. BLH2017</strain>
        <tissue evidence="2">Root</tissue>
    </source>
</reference>
<sequence length="106" mass="11845">MSSYLDCIQRLAAEFESVVIEQRPRQENRHADALAYLSAAVNIESPRLVVVDFQESPSTHDNQFTLAITHASGGEHTNSSRNSNDDQQDTEMVDIEGSQRKGTPKR</sequence>
<protein>
    <submittedName>
        <fullName evidence="2">Uncharacterized protein</fullName>
    </submittedName>
</protein>
<proteinExistence type="predicted"/>
<organism evidence="2 3">
    <name type="scientific">Macleaya cordata</name>
    <name type="common">Five-seeded plume-poppy</name>
    <name type="synonym">Bocconia cordata</name>
    <dbReference type="NCBI Taxonomy" id="56857"/>
    <lineage>
        <taxon>Eukaryota</taxon>
        <taxon>Viridiplantae</taxon>
        <taxon>Streptophyta</taxon>
        <taxon>Embryophyta</taxon>
        <taxon>Tracheophyta</taxon>
        <taxon>Spermatophyta</taxon>
        <taxon>Magnoliopsida</taxon>
        <taxon>Ranunculales</taxon>
        <taxon>Papaveraceae</taxon>
        <taxon>Papaveroideae</taxon>
        <taxon>Macleaya</taxon>
    </lineage>
</organism>
<dbReference type="InParanoid" id="A0A200Q6N5"/>
<evidence type="ECO:0000256" key="1">
    <source>
        <dbReference type="SAM" id="MobiDB-lite"/>
    </source>
</evidence>
<gene>
    <name evidence="2" type="ORF">BVC80_93g11</name>
</gene>
<dbReference type="OrthoDB" id="1938451at2759"/>